<evidence type="ECO:0000313" key="2">
    <source>
        <dbReference type="EMBL" id="AKO52173.1"/>
    </source>
</evidence>
<dbReference type="CDD" id="cd02042">
    <property type="entry name" value="ParAB_family"/>
    <property type="match status" value="1"/>
</dbReference>
<evidence type="ECO:0000313" key="3">
    <source>
        <dbReference type="Proteomes" id="UP000036406"/>
    </source>
</evidence>
<dbReference type="RefSeq" id="WP_048384867.1">
    <property type="nucleotide sequence ID" value="NZ_CP011494.1"/>
</dbReference>
<dbReference type="SUPFAM" id="SSF52540">
    <property type="entry name" value="P-loop containing nucleoside triphosphate hydrolases"/>
    <property type="match status" value="1"/>
</dbReference>
<dbReference type="Gene3D" id="3.40.50.300">
    <property type="entry name" value="P-loop containing nucleotide triphosphate hydrolases"/>
    <property type="match status" value="1"/>
</dbReference>
<protein>
    <submittedName>
        <fullName evidence="2">Cobyric acid synthase</fullName>
    </submittedName>
</protein>
<dbReference type="KEGG" id="mpq:ABA45_06825"/>
<reference evidence="2 3" key="1">
    <citation type="submission" date="2015-05" db="EMBL/GenBank/DDBJ databases">
        <title>Complete genome of Marinobacter psychrophilus strain 20041T isolated from sea-ice of the Canadian Basin.</title>
        <authorList>
            <person name="Song L."/>
            <person name="Ren L."/>
            <person name="Yu Y."/>
            <person name="Wang X."/>
        </authorList>
    </citation>
    <scope>NUCLEOTIDE SEQUENCE [LARGE SCALE GENOMIC DNA]</scope>
    <source>
        <strain evidence="2 3">20041</strain>
    </source>
</reference>
<dbReference type="Proteomes" id="UP000036406">
    <property type="component" value="Chromosome"/>
</dbReference>
<dbReference type="Pfam" id="PF13614">
    <property type="entry name" value="AAA_31"/>
    <property type="match status" value="1"/>
</dbReference>
<dbReference type="InterPro" id="IPR025669">
    <property type="entry name" value="AAA_dom"/>
</dbReference>
<keyword evidence="3" id="KW-1185">Reference proteome</keyword>
<gene>
    <name evidence="2" type="ORF">ABA45_06825</name>
</gene>
<dbReference type="AlphaFoldDB" id="A0A0H4I329"/>
<dbReference type="PANTHER" id="PTHR13696">
    <property type="entry name" value="P-LOOP CONTAINING NUCLEOSIDE TRIPHOSPHATE HYDROLASE"/>
    <property type="match status" value="1"/>
</dbReference>
<dbReference type="InterPro" id="IPR050678">
    <property type="entry name" value="DNA_Partitioning_ATPase"/>
</dbReference>
<proteinExistence type="predicted"/>
<dbReference type="EMBL" id="CP011494">
    <property type="protein sequence ID" value="AKO52173.1"/>
    <property type="molecule type" value="Genomic_DNA"/>
</dbReference>
<feature type="domain" description="AAA" evidence="1">
    <location>
        <begin position="5"/>
        <end position="184"/>
    </location>
</feature>
<accession>A0A0H4I329</accession>
<dbReference type="InterPro" id="IPR027417">
    <property type="entry name" value="P-loop_NTPase"/>
</dbReference>
<name>A0A0H4I329_9GAMM</name>
<organism evidence="2 3">
    <name type="scientific">Marinobacter psychrophilus</name>
    <dbReference type="NCBI Taxonomy" id="330734"/>
    <lineage>
        <taxon>Bacteria</taxon>
        <taxon>Pseudomonadati</taxon>
        <taxon>Pseudomonadota</taxon>
        <taxon>Gammaproteobacteria</taxon>
        <taxon>Pseudomonadales</taxon>
        <taxon>Marinobacteraceae</taxon>
        <taxon>Marinobacter</taxon>
    </lineage>
</organism>
<dbReference type="STRING" id="330734.ABA45_06825"/>
<evidence type="ECO:0000259" key="1">
    <source>
        <dbReference type="Pfam" id="PF13614"/>
    </source>
</evidence>
<sequence>MRRVVFNQKGGVGKSSITCNLAAISAARGKRTLVVDLDPQGNSTHYLMGRPAAELDNNAADLLEQTLSFTVFNRRPEESFVHATPFKNLWVLPSSPELEFLERKLEAKHKIYKLREALKKLDQHFDDIYIDTAPALNFYTRSALIGAQRCLIPFDCDDFARQALYSIIHEIQELQEDHNPELSIEGIVANQFQARASLPAKLLAELEQEGLPVLSVRLSSSVKMKESHQCHQPLIHMAPRHPLTQQFEDLYRLLHGEPLAAEAAPTAQE</sequence>
<dbReference type="PATRIC" id="fig|330734.3.peg.1437"/>
<dbReference type="PANTHER" id="PTHR13696:SF52">
    <property type="entry name" value="PARA FAMILY PROTEIN CT_582"/>
    <property type="match status" value="1"/>
</dbReference>